<feature type="compositionally biased region" description="Basic and acidic residues" evidence="2">
    <location>
        <begin position="471"/>
        <end position="481"/>
    </location>
</feature>
<feature type="region of interest" description="Disordered" evidence="2">
    <location>
        <begin position="1297"/>
        <end position="1326"/>
    </location>
</feature>
<feature type="region of interest" description="Disordered" evidence="2">
    <location>
        <begin position="514"/>
        <end position="547"/>
    </location>
</feature>
<feature type="region of interest" description="Disordered" evidence="2">
    <location>
        <begin position="861"/>
        <end position="946"/>
    </location>
</feature>
<feature type="compositionally biased region" description="Low complexity" evidence="2">
    <location>
        <begin position="909"/>
        <end position="921"/>
    </location>
</feature>
<feature type="compositionally biased region" description="Low complexity" evidence="2">
    <location>
        <begin position="719"/>
        <end position="731"/>
    </location>
</feature>
<feature type="compositionally biased region" description="Polar residues" evidence="2">
    <location>
        <begin position="517"/>
        <end position="526"/>
    </location>
</feature>
<evidence type="ECO:0000313" key="3">
    <source>
        <dbReference type="EMBL" id="CAB9515607.1"/>
    </source>
</evidence>
<evidence type="ECO:0000256" key="1">
    <source>
        <dbReference type="SAM" id="Coils"/>
    </source>
</evidence>
<reference evidence="3" key="1">
    <citation type="submission" date="2020-06" db="EMBL/GenBank/DDBJ databases">
        <authorList>
            <consortium name="Plant Systems Biology data submission"/>
        </authorList>
    </citation>
    <scope>NUCLEOTIDE SEQUENCE</scope>
    <source>
        <strain evidence="3">D6</strain>
    </source>
</reference>
<feature type="region of interest" description="Disordered" evidence="2">
    <location>
        <begin position="564"/>
        <end position="600"/>
    </location>
</feature>
<keyword evidence="4" id="KW-1185">Reference proteome</keyword>
<dbReference type="Gene3D" id="1.25.40.20">
    <property type="entry name" value="Ankyrin repeat-containing domain"/>
    <property type="match status" value="1"/>
</dbReference>
<sequence length="1389" mass="153698">MDYSFSDSYEYVGDTTTSSEGHYSQSPSESLSSSARPNSTPVSRSGNSSRGASARESGRSSYGSGGGASVDSSVRATDGQGRVGSRASSRSSRSSQKRQETRAASAPTIGLVLPIKPNKENRNTIGRSSHDPIIMTSQPSSELPVLAAPEVDYTGLTMQSVNSTPLFEAIRTREWRLCFTFLRNDYSYDGSMLPPQDQVRAWVSMYRSDGVLLYTRLPIHEALSRGAPADLIHILLQQHPLSVEIQDSNGNLPLHLAMANNAERLVIELIIQEYPLAMEVTNGQGKLPSECGRLSRDANDSSPLRGEVLKKYVDSAKEVASQQVPKLKDKLFEVNRTIEAAKSELRVAKMELGMIKQQEKMRLQNKEKEENRMKEEVLRLRSELQSLRNEQELLSAEKQLWAEKALFQQDHQEQQGQQPQPQPQQQQQQHQIIVLSDSDSDDTHWIATEFSEMVSELEQTTRTVHQRQPSKRYDRSAEHYKKSQMVSKTSRGGITTSLFRPKLDTMKLSREFRELQESVTESTDLSQDLKDPQLSVEDTETSRASNDDDDYLTIRLIREQLERSRKKLDSRSNSEDKEDESSRRSGSSHLVEGAHSREKDERFLSLDERLRGVVDNYVSVNERLKNVINEPDNKPETQESPPREVTDKSPPTHGPRAPSDSAPEQREDPFIGLANIRNDLDGDASRDSGRNKEASLDILPRSTHKSPVGRDDDVPSLTRSNSDGRNSQSSRRSGRDALEGISKVASDSSETSLREGNRKSPLRRTRSSSSSPHSREEGSRDKKLHGVERSSADVCGRISREGSPKGDENRPRTLDIESTVLTEDDLRSINRNYQSIGATRSQERPNSTMIVERPGSILEERSTSVVVEHPSDDRPSSVVVVENRRPSSVAVVEDPSSNREERPTSVVAGSQGSFHSRGSSSTQKRGHASGSPIDILRSKSSSNSKLEKKLTMLSENTNPTTARWNCNSMADDLTCQDDEEEGSKEEVTGVIMNKGTLLASIRSVLLASDGTTSSVQQEGSPPVDDIVSVTDVSEALDRHYEEQRHEGDEEEEGVVVNKNALIASIRQVLLASDAASDSGKPETAIDRSDPAVAERSYAFKTCEDDDALSPLNKSVLLASARDILLAAEGSTKKENPSTGINRNNTDVSDKSTVLWKSYGPKVEANKEVALLEKRELLASAREILLASEEASVSKDDEEDARILYKRARSPQDSVSVQHQLSRVSALSTHLLASEDERDEAIVDDRNDTSVGDRSVASRRGHVSFADETTIYEEAREGFSSQFSKFDDVVDKAMSRISLKTNNGSSRNRSHRRGHSRGRGNPRGIVQPMTAQAMRHIYVTGEDRVEILSSEPKYTYRPGKSSSSVAHSEGAVALGGELYPSGSDGYTSEL</sequence>
<accession>A0A9N8HK31</accession>
<dbReference type="InterPro" id="IPR036770">
    <property type="entry name" value="Ankyrin_rpt-contain_sf"/>
</dbReference>
<feature type="compositionally biased region" description="Polar residues" evidence="2">
    <location>
        <begin position="14"/>
        <end position="23"/>
    </location>
</feature>
<name>A0A9N8HK31_9STRA</name>
<feature type="compositionally biased region" description="Basic and acidic residues" evidence="2">
    <location>
        <begin position="631"/>
        <end position="647"/>
    </location>
</feature>
<feature type="compositionally biased region" description="Polar residues" evidence="2">
    <location>
        <begin position="484"/>
        <end position="498"/>
    </location>
</feature>
<feature type="compositionally biased region" description="Low complexity" evidence="2">
    <location>
        <begin position="24"/>
        <end position="62"/>
    </location>
</feature>
<dbReference type="OrthoDB" id="1577640at2759"/>
<keyword evidence="1" id="KW-0175">Coiled coil</keyword>
<feature type="compositionally biased region" description="Basic residues" evidence="2">
    <location>
        <begin position="1307"/>
        <end position="1319"/>
    </location>
</feature>
<feature type="region of interest" description="Disordered" evidence="2">
    <location>
        <begin position="409"/>
        <end position="433"/>
    </location>
</feature>
<feature type="coiled-coil region" evidence="1">
    <location>
        <begin position="338"/>
        <end position="404"/>
    </location>
</feature>
<dbReference type="EMBL" id="CAICTM010000725">
    <property type="protein sequence ID" value="CAB9515607.1"/>
    <property type="molecule type" value="Genomic_DNA"/>
</dbReference>
<evidence type="ECO:0000313" key="4">
    <source>
        <dbReference type="Proteomes" id="UP001153069"/>
    </source>
</evidence>
<comment type="caution">
    <text evidence="3">The sequence shown here is derived from an EMBL/GenBank/DDBJ whole genome shotgun (WGS) entry which is preliminary data.</text>
</comment>
<proteinExistence type="predicted"/>
<dbReference type="SUPFAM" id="SSF48403">
    <property type="entry name" value="Ankyrin repeat"/>
    <property type="match status" value="1"/>
</dbReference>
<organism evidence="3 4">
    <name type="scientific">Seminavis robusta</name>
    <dbReference type="NCBI Taxonomy" id="568900"/>
    <lineage>
        <taxon>Eukaryota</taxon>
        <taxon>Sar</taxon>
        <taxon>Stramenopiles</taxon>
        <taxon>Ochrophyta</taxon>
        <taxon>Bacillariophyta</taxon>
        <taxon>Bacillariophyceae</taxon>
        <taxon>Bacillariophycidae</taxon>
        <taxon>Naviculales</taxon>
        <taxon>Naviculaceae</taxon>
        <taxon>Seminavis</taxon>
    </lineage>
</organism>
<evidence type="ECO:0000256" key="2">
    <source>
        <dbReference type="SAM" id="MobiDB-lite"/>
    </source>
</evidence>
<feature type="compositionally biased region" description="Basic and acidic residues" evidence="2">
    <location>
        <begin position="798"/>
        <end position="815"/>
    </location>
</feature>
<feature type="compositionally biased region" description="Basic and acidic residues" evidence="2">
    <location>
        <begin position="773"/>
        <end position="791"/>
    </location>
</feature>
<protein>
    <submittedName>
        <fullName evidence="3">Uncharacterized protein</fullName>
    </submittedName>
</protein>
<feature type="compositionally biased region" description="Basic and acidic residues" evidence="2">
    <location>
        <begin position="564"/>
        <end position="583"/>
    </location>
</feature>
<feature type="region of interest" description="Disordered" evidence="2">
    <location>
        <begin position="1"/>
        <end position="137"/>
    </location>
</feature>
<feature type="compositionally biased region" description="Low complexity" evidence="2">
    <location>
        <begin position="69"/>
        <end position="94"/>
    </location>
</feature>
<feature type="region of interest" description="Disordered" evidence="2">
    <location>
        <begin position="457"/>
        <end position="498"/>
    </location>
</feature>
<gene>
    <name evidence="3" type="ORF">SEMRO_726_G193540.1</name>
</gene>
<feature type="region of interest" description="Disordered" evidence="2">
    <location>
        <begin position="625"/>
        <end position="815"/>
    </location>
</feature>
<dbReference type="Proteomes" id="UP001153069">
    <property type="component" value="Unassembled WGS sequence"/>
</dbReference>
<feature type="compositionally biased region" description="Basic and acidic residues" evidence="2">
    <location>
        <begin position="678"/>
        <end position="695"/>
    </location>
</feature>
<feature type="compositionally biased region" description="Low complexity" evidence="2">
    <location>
        <begin position="414"/>
        <end position="431"/>
    </location>
</feature>